<gene>
    <name evidence="2" type="ORF">SAMN04487894_1143</name>
</gene>
<evidence type="ECO:0000256" key="1">
    <source>
        <dbReference type="SAM" id="Phobius"/>
    </source>
</evidence>
<dbReference type="STRING" id="1285928.SAMN04487894_1143"/>
<feature type="transmembrane region" description="Helical" evidence="1">
    <location>
        <begin position="63"/>
        <end position="83"/>
    </location>
</feature>
<dbReference type="AlphaFoldDB" id="A0A1G6XV97"/>
<keyword evidence="1" id="KW-1133">Transmembrane helix</keyword>
<keyword evidence="1" id="KW-0472">Membrane</keyword>
<accession>A0A1G6XV97</accession>
<feature type="transmembrane region" description="Helical" evidence="1">
    <location>
        <begin position="142"/>
        <end position="160"/>
    </location>
</feature>
<feature type="transmembrane region" description="Helical" evidence="1">
    <location>
        <begin position="90"/>
        <end position="111"/>
    </location>
</feature>
<proteinExistence type="predicted"/>
<keyword evidence="1" id="KW-0812">Transmembrane</keyword>
<reference evidence="3" key="1">
    <citation type="submission" date="2016-10" db="EMBL/GenBank/DDBJ databases">
        <authorList>
            <person name="Varghese N."/>
            <person name="Submissions S."/>
        </authorList>
    </citation>
    <scope>NUCLEOTIDE SEQUENCE [LARGE SCALE GENOMIC DNA]</scope>
    <source>
        <strain evidence="3">DSM 25811 / CCM 8410 / LMG 26954 / E90</strain>
    </source>
</reference>
<dbReference type="Proteomes" id="UP000198757">
    <property type="component" value="Unassembled WGS sequence"/>
</dbReference>
<dbReference type="EMBL" id="FMZO01000014">
    <property type="protein sequence ID" value="SDD81296.1"/>
    <property type="molecule type" value="Genomic_DNA"/>
</dbReference>
<evidence type="ECO:0000313" key="2">
    <source>
        <dbReference type="EMBL" id="SDD81296.1"/>
    </source>
</evidence>
<protein>
    <submittedName>
        <fullName evidence="2">Uncharacterized protein</fullName>
    </submittedName>
</protein>
<sequence>MANVNIEYLSRAEGWLLVTILAYFLLNGAQLFETAVLVPKWTAAPPQSLQYFKAPYGADLKTFWIIAHSIHEITFILAMVFCWKIDPVRNGLLVLFAVHIALRVWTLAYFAPNIIEFQAIANGKSFSADLLSRARQWRTLNYIRVGVFIAVSVGLIPLLVKLAGVKNG</sequence>
<dbReference type="RefSeq" id="WP_090391985.1">
    <property type="nucleotide sequence ID" value="NZ_FMZO01000014.1"/>
</dbReference>
<keyword evidence="3" id="KW-1185">Reference proteome</keyword>
<name>A0A1G6XV97_NIADE</name>
<organism evidence="2 3">
    <name type="scientific">Niabella drilacis (strain DSM 25811 / CCM 8410 / CCUG 62505 / LMG 26954 / E90)</name>
    <dbReference type="NCBI Taxonomy" id="1285928"/>
    <lineage>
        <taxon>Bacteria</taxon>
        <taxon>Pseudomonadati</taxon>
        <taxon>Bacteroidota</taxon>
        <taxon>Chitinophagia</taxon>
        <taxon>Chitinophagales</taxon>
        <taxon>Chitinophagaceae</taxon>
        <taxon>Niabella</taxon>
    </lineage>
</organism>
<evidence type="ECO:0000313" key="3">
    <source>
        <dbReference type="Proteomes" id="UP000198757"/>
    </source>
</evidence>
<dbReference type="OrthoDB" id="663522at2"/>
<feature type="transmembrane region" description="Helical" evidence="1">
    <location>
        <begin position="12"/>
        <end position="32"/>
    </location>
</feature>